<keyword evidence="2" id="KW-1185">Reference proteome</keyword>
<comment type="caution">
    <text evidence="1">The sequence shown here is derived from an EMBL/GenBank/DDBJ whole genome shotgun (WGS) entry which is preliminary data.</text>
</comment>
<accession>A0A4C1X504</accession>
<name>A0A4C1X504_EUMVA</name>
<protein>
    <submittedName>
        <fullName evidence="1">Uncharacterized protein</fullName>
    </submittedName>
</protein>
<sequence>MIDGNAKHGVLKGMPAAFKIKQTDSGGTLIGSRRAPIGHGKTSLVIISTGFVDQWFTCEVADLGVVGSIPTEDDIYVMNLGVRLRSGCLLYSAIAARLSAVHATADEETRRAHVSLFPDGQRKARLLPLYPTQCLLPPAPSHFSSHEKVADQNFQASHEKFHFKKTEVRTDDTALRQPRSDAKKVRKNKSRLPIGLGLTFVDENYEAIDLQRNTKRSSFVVAINLETLNEGLIPTSNKKYKDFIFLSRLL</sequence>
<evidence type="ECO:0000313" key="1">
    <source>
        <dbReference type="EMBL" id="GBP58230.1"/>
    </source>
</evidence>
<organism evidence="1 2">
    <name type="scientific">Eumeta variegata</name>
    <name type="common">Bagworm moth</name>
    <name type="synonym">Eumeta japonica</name>
    <dbReference type="NCBI Taxonomy" id="151549"/>
    <lineage>
        <taxon>Eukaryota</taxon>
        <taxon>Metazoa</taxon>
        <taxon>Ecdysozoa</taxon>
        <taxon>Arthropoda</taxon>
        <taxon>Hexapoda</taxon>
        <taxon>Insecta</taxon>
        <taxon>Pterygota</taxon>
        <taxon>Neoptera</taxon>
        <taxon>Endopterygota</taxon>
        <taxon>Lepidoptera</taxon>
        <taxon>Glossata</taxon>
        <taxon>Ditrysia</taxon>
        <taxon>Tineoidea</taxon>
        <taxon>Psychidae</taxon>
        <taxon>Oiketicinae</taxon>
        <taxon>Eumeta</taxon>
    </lineage>
</organism>
<dbReference type="Proteomes" id="UP000299102">
    <property type="component" value="Unassembled WGS sequence"/>
</dbReference>
<reference evidence="1 2" key="1">
    <citation type="journal article" date="2019" name="Commun. Biol.">
        <title>The bagworm genome reveals a unique fibroin gene that provides high tensile strength.</title>
        <authorList>
            <person name="Kono N."/>
            <person name="Nakamura H."/>
            <person name="Ohtoshi R."/>
            <person name="Tomita M."/>
            <person name="Numata K."/>
            <person name="Arakawa K."/>
        </authorList>
    </citation>
    <scope>NUCLEOTIDE SEQUENCE [LARGE SCALE GENOMIC DNA]</scope>
</reference>
<gene>
    <name evidence="1" type="ORF">EVAR_40734_1</name>
</gene>
<evidence type="ECO:0000313" key="2">
    <source>
        <dbReference type="Proteomes" id="UP000299102"/>
    </source>
</evidence>
<dbReference type="EMBL" id="BGZK01000730">
    <property type="protein sequence ID" value="GBP58230.1"/>
    <property type="molecule type" value="Genomic_DNA"/>
</dbReference>
<dbReference type="AlphaFoldDB" id="A0A4C1X504"/>
<proteinExistence type="predicted"/>